<dbReference type="NCBIfam" id="TIGR01033">
    <property type="entry name" value="YebC/PmpR family DNA-binding transcriptional regulator"/>
    <property type="match status" value="1"/>
</dbReference>
<evidence type="ECO:0000256" key="2">
    <source>
        <dbReference type="ARBA" id="ARBA00022490"/>
    </source>
</evidence>
<keyword evidence="5 6" id="KW-0804">Transcription</keyword>
<evidence type="ECO:0000256" key="4">
    <source>
        <dbReference type="ARBA" id="ARBA00023125"/>
    </source>
</evidence>
<dbReference type="Pfam" id="PF20772">
    <property type="entry name" value="TACO1_YebC_N"/>
    <property type="match status" value="1"/>
</dbReference>
<gene>
    <name evidence="9" type="ORF">SAMN06297229_0745</name>
</gene>
<protein>
    <recommendedName>
        <fullName evidence="6">Probable transcriptional regulatory protein SAMN06297229_0745</fullName>
    </recommendedName>
</protein>
<dbReference type="GO" id="GO:0006355">
    <property type="term" value="P:regulation of DNA-templated transcription"/>
    <property type="evidence" value="ECO:0007669"/>
    <property type="project" value="UniProtKB-UniRule"/>
</dbReference>
<keyword evidence="2 6" id="KW-0963">Cytoplasm</keyword>
<evidence type="ECO:0000256" key="6">
    <source>
        <dbReference type="HAMAP-Rule" id="MF_00693"/>
    </source>
</evidence>
<keyword evidence="3 6" id="KW-0805">Transcription regulation</keyword>
<dbReference type="AlphaFoldDB" id="A0A1Y6EK23"/>
<dbReference type="GO" id="GO:0003677">
    <property type="term" value="F:DNA binding"/>
    <property type="evidence" value="ECO:0007669"/>
    <property type="project" value="UniProtKB-UniRule"/>
</dbReference>
<dbReference type="EMBL" id="FXWH01000001">
    <property type="protein sequence ID" value="SMQ62699.1"/>
    <property type="molecule type" value="Genomic_DNA"/>
</dbReference>
<reference evidence="10" key="1">
    <citation type="submission" date="2017-04" db="EMBL/GenBank/DDBJ databases">
        <authorList>
            <person name="Varghese N."/>
            <person name="Submissions S."/>
        </authorList>
    </citation>
    <scope>NUCLEOTIDE SEQUENCE [LARGE SCALE GENOMIC DNA]</scope>
</reference>
<dbReference type="FunFam" id="1.10.10.200:FF:000001">
    <property type="entry name" value="Probable transcriptional regulatory protein YebC"/>
    <property type="match status" value="1"/>
</dbReference>
<evidence type="ECO:0000256" key="5">
    <source>
        <dbReference type="ARBA" id="ARBA00023163"/>
    </source>
</evidence>
<dbReference type="OrthoDB" id="9781053at2"/>
<dbReference type="NCBIfam" id="NF009044">
    <property type="entry name" value="PRK12378.1"/>
    <property type="match status" value="1"/>
</dbReference>
<feature type="domain" description="TACO1/YebC-like N-terminal" evidence="8">
    <location>
        <begin position="5"/>
        <end position="75"/>
    </location>
</feature>
<dbReference type="InterPro" id="IPR026564">
    <property type="entry name" value="Transcrip_reg_TACO1-like_dom3"/>
</dbReference>
<dbReference type="Gene3D" id="1.10.10.200">
    <property type="match status" value="1"/>
</dbReference>
<evidence type="ECO:0000259" key="8">
    <source>
        <dbReference type="Pfam" id="PF20772"/>
    </source>
</evidence>
<proteinExistence type="inferred from homology"/>
<dbReference type="PANTHER" id="PTHR12532:SF6">
    <property type="entry name" value="TRANSCRIPTIONAL REGULATORY PROTEIN YEBC-RELATED"/>
    <property type="match status" value="1"/>
</dbReference>
<dbReference type="Pfam" id="PF01709">
    <property type="entry name" value="Transcrip_reg"/>
    <property type="match status" value="1"/>
</dbReference>
<dbReference type="FunFam" id="3.30.70.980:FF:000002">
    <property type="entry name" value="Probable transcriptional regulatory protein YebC"/>
    <property type="match status" value="1"/>
</dbReference>
<feature type="domain" description="TACO1/YebC-like second and third" evidence="7">
    <location>
        <begin position="83"/>
        <end position="237"/>
    </location>
</feature>
<evidence type="ECO:0000313" key="10">
    <source>
        <dbReference type="Proteomes" id="UP000194450"/>
    </source>
</evidence>
<dbReference type="RefSeq" id="WP_086433904.1">
    <property type="nucleotide sequence ID" value="NZ_FXWH01000001.1"/>
</dbReference>
<name>A0A1Y6EK23_9GAMM</name>
<dbReference type="Proteomes" id="UP000194450">
    <property type="component" value="Unassembled WGS sequence"/>
</dbReference>
<dbReference type="InterPro" id="IPR002876">
    <property type="entry name" value="Transcrip_reg_TACO1-like"/>
</dbReference>
<sequence length="249" mass="27228">MAGHSKWANIKHRKAAQDAKKGKIFTRLIREITVAAREGGGEPETNPRLRAAIDKALSNNMKRDTIDTAIKRGSGDLDGDNVDELTYEGYGPGGVAIMVETMTDNRNRTVSDVRHAFSKHGGNLGTDGSVAYLFNKRGVLSYSADTSEDELMEAALEAEAEDVVHNEADGSFDVYTTPETFGQVKDALDNAGLQSAHAEVTWVPETRSELDADNAEQFLKLIDALEDLDDVQDVYHNGDISDELLERLT</sequence>
<evidence type="ECO:0000256" key="1">
    <source>
        <dbReference type="ARBA" id="ARBA00008724"/>
    </source>
</evidence>
<dbReference type="InterPro" id="IPR017856">
    <property type="entry name" value="Integrase-like_N"/>
</dbReference>
<evidence type="ECO:0000256" key="3">
    <source>
        <dbReference type="ARBA" id="ARBA00023015"/>
    </source>
</evidence>
<evidence type="ECO:0000259" key="7">
    <source>
        <dbReference type="Pfam" id="PF01709"/>
    </source>
</evidence>
<dbReference type="Gene3D" id="3.30.70.980">
    <property type="match status" value="2"/>
</dbReference>
<comment type="subcellular location">
    <subcellularLocation>
        <location evidence="6">Cytoplasm</location>
    </subcellularLocation>
</comment>
<dbReference type="GO" id="GO:0005829">
    <property type="term" value="C:cytosol"/>
    <property type="evidence" value="ECO:0007669"/>
    <property type="project" value="TreeGrafter"/>
</dbReference>
<accession>A0A1Y6EK23</accession>
<dbReference type="NCBIfam" id="NF001030">
    <property type="entry name" value="PRK00110.1"/>
    <property type="match status" value="1"/>
</dbReference>
<evidence type="ECO:0000313" key="9">
    <source>
        <dbReference type="EMBL" id="SMQ62699.1"/>
    </source>
</evidence>
<comment type="similarity">
    <text evidence="1 6">Belongs to the TACO1 family.</text>
</comment>
<dbReference type="InterPro" id="IPR049083">
    <property type="entry name" value="TACO1_YebC_N"/>
</dbReference>
<organism evidence="9 10">
    <name type="scientific">Pseudidiomarina planktonica</name>
    <dbReference type="NCBI Taxonomy" id="1323738"/>
    <lineage>
        <taxon>Bacteria</taxon>
        <taxon>Pseudomonadati</taxon>
        <taxon>Pseudomonadota</taxon>
        <taxon>Gammaproteobacteria</taxon>
        <taxon>Alteromonadales</taxon>
        <taxon>Idiomarinaceae</taxon>
        <taxon>Pseudidiomarina</taxon>
    </lineage>
</organism>
<keyword evidence="4 6" id="KW-0238">DNA-binding</keyword>
<dbReference type="InterPro" id="IPR048300">
    <property type="entry name" value="TACO1_YebC-like_2nd/3rd_dom"/>
</dbReference>
<dbReference type="HAMAP" id="MF_00693">
    <property type="entry name" value="Transcrip_reg_TACO1"/>
    <property type="match status" value="1"/>
</dbReference>
<dbReference type="PANTHER" id="PTHR12532">
    <property type="entry name" value="TRANSLATIONAL ACTIVATOR OF CYTOCHROME C OXIDASE 1"/>
    <property type="match status" value="1"/>
</dbReference>
<dbReference type="SUPFAM" id="SSF75625">
    <property type="entry name" value="YebC-like"/>
    <property type="match status" value="1"/>
</dbReference>
<dbReference type="InterPro" id="IPR029072">
    <property type="entry name" value="YebC-like"/>
</dbReference>
<keyword evidence="10" id="KW-1185">Reference proteome</keyword>